<dbReference type="PANTHER" id="PTHR46354">
    <property type="entry name" value="DOG1 DOMAIN-CONTAINING PROTEIN"/>
    <property type="match status" value="1"/>
</dbReference>
<name>A0A6J1AWP7_9ROSI</name>
<evidence type="ECO:0000259" key="1">
    <source>
        <dbReference type="PROSITE" id="PS51806"/>
    </source>
</evidence>
<sequence>MPRPFSFFSRKKTTTVSFKDLYEDWFNTLTTTLLPLLRQSLSSPSPTLLPFRRDLLLQHFLSHYDFLDLAASNDVSQILFPSWRNSLEIPFLFLGDLHPYLFTNLLRSFIDAANNEEDAEKNGFNYPAKGSLLETLEYSLDKPWPVLMAWTNPSENLVLRIEQIECGLRLMVPPLVSRVKKVQAAFVGRVAEKWVACAGKKMALEEAVKVEMEEMLGVFVDANRLRRSVIIEIVNATDVYQGALFLEGLAQFLIGFKDPALLGEFERCKIPINGVHWGL</sequence>
<evidence type="ECO:0000313" key="3">
    <source>
        <dbReference type="RefSeq" id="XP_021291311.1"/>
    </source>
</evidence>
<gene>
    <name evidence="3" type="primary">LOC110421905</name>
</gene>
<dbReference type="GO" id="GO:0006351">
    <property type="term" value="P:DNA-templated transcription"/>
    <property type="evidence" value="ECO:0007669"/>
    <property type="project" value="InterPro"/>
</dbReference>
<dbReference type="InterPro" id="IPR025422">
    <property type="entry name" value="TGA_domain"/>
</dbReference>
<reference evidence="3" key="1">
    <citation type="submission" date="2025-08" db="UniProtKB">
        <authorList>
            <consortium name="RefSeq"/>
        </authorList>
    </citation>
    <scope>IDENTIFICATION</scope>
    <source>
        <tissue evidence="3">Leaf</tissue>
    </source>
</reference>
<proteinExistence type="predicted"/>
<dbReference type="Pfam" id="PF14144">
    <property type="entry name" value="DOG1"/>
    <property type="match status" value="1"/>
</dbReference>
<dbReference type="RefSeq" id="XP_021291311.1">
    <property type="nucleotide sequence ID" value="XM_021435636.1"/>
</dbReference>
<organism evidence="2 3">
    <name type="scientific">Herrania umbratica</name>
    <dbReference type="NCBI Taxonomy" id="108875"/>
    <lineage>
        <taxon>Eukaryota</taxon>
        <taxon>Viridiplantae</taxon>
        <taxon>Streptophyta</taxon>
        <taxon>Embryophyta</taxon>
        <taxon>Tracheophyta</taxon>
        <taxon>Spermatophyta</taxon>
        <taxon>Magnoliopsida</taxon>
        <taxon>eudicotyledons</taxon>
        <taxon>Gunneridae</taxon>
        <taxon>Pentapetalae</taxon>
        <taxon>rosids</taxon>
        <taxon>malvids</taxon>
        <taxon>Malvales</taxon>
        <taxon>Malvaceae</taxon>
        <taxon>Byttnerioideae</taxon>
        <taxon>Herrania</taxon>
    </lineage>
</organism>
<dbReference type="Proteomes" id="UP000504621">
    <property type="component" value="Unplaced"/>
</dbReference>
<feature type="domain" description="DOG1" evidence="1">
    <location>
        <begin position="15"/>
        <end position="266"/>
    </location>
</feature>
<dbReference type="OrthoDB" id="683795at2759"/>
<dbReference type="PANTHER" id="PTHR46354:SF9">
    <property type="entry name" value="PROTEIN INAPERTURATE POLLEN1"/>
    <property type="match status" value="1"/>
</dbReference>
<protein>
    <submittedName>
        <fullName evidence="3">Protein INAPERTURATE POLLEN1</fullName>
    </submittedName>
</protein>
<dbReference type="GO" id="GO:0043565">
    <property type="term" value="F:sequence-specific DNA binding"/>
    <property type="evidence" value="ECO:0007669"/>
    <property type="project" value="InterPro"/>
</dbReference>
<evidence type="ECO:0000313" key="2">
    <source>
        <dbReference type="Proteomes" id="UP000504621"/>
    </source>
</evidence>
<accession>A0A6J1AWP7</accession>
<dbReference type="AlphaFoldDB" id="A0A6J1AWP7"/>
<dbReference type="PROSITE" id="PS51806">
    <property type="entry name" value="DOG1"/>
    <property type="match status" value="1"/>
</dbReference>
<keyword evidence="2" id="KW-1185">Reference proteome</keyword>
<dbReference type="InterPro" id="IPR051886">
    <property type="entry name" value="Seed_Dev/Stress_Resp_Reg"/>
</dbReference>
<dbReference type="GeneID" id="110421905"/>